<dbReference type="InterPro" id="IPR050597">
    <property type="entry name" value="Cytochrome_c_Oxidase_Subunit"/>
</dbReference>
<evidence type="ECO:0000256" key="24">
    <source>
        <dbReference type="SAM" id="MobiDB-lite"/>
    </source>
</evidence>
<keyword evidence="13 21" id="KW-0375">Hydrogen ion transport</keyword>
<evidence type="ECO:0000256" key="16">
    <source>
        <dbReference type="ARBA" id="ARBA00023002"/>
    </source>
</evidence>
<comment type="similarity">
    <text evidence="3 21">Belongs to the CcoP / FixP family.</text>
</comment>
<keyword evidence="9 21" id="KW-0679">Respiratory chain</keyword>
<evidence type="ECO:0000256" key="25">
    <source>
        <dbReference type="SAM" id="Phobius"/>
    </source>
</evidence>
<comment type="subcellular location">
    <subcellularLocation>
        <location evidence="1 21">Cell inner membrane</location>
    </subcellularLocation>
</comment>
<keyword evidence="11 21" id="KW-0479">Metal-binding</keyword>
<feature type="binding site" description="axial binding residue" evidence="22">
    <location>
        <position position="228"/>
    </location>
    <ligand>
        <name>heme c</name>
        <dbReference type="ChEBI" id="CHEBI:61717"/>
        <label>2</label>
    </ligand>
    <ligandPart>
        <name>Fe</name>
        <dbReference type="ChEBI" id="CHEBI:18248"/>
    </ligandPart>
</feature>
<comment type="pathway">
    <text evidence="2 21">Energy metabolism; oxidative phosphorylation.</text>
</comment>
<keyword evidence="17 21" id="KW-0408">Iron</keyword>
<dbReference type="Pfam" id="PF13442">
    <property type="entry name" value="Cytochrome_CBB3"/>
    <property type="match status" value="2"/>
</dbReference>
<comment type="cofactor">
    <cofactor evidence="21 23">
        <name>heme c</name>
        <dbReference type="ChEBI" id="CHEBI:61717"/>
    </cofactor>
    <text evidence="21 23">Binds 2 heme C groups per subunit.</text>
</comment>
<dbReference type="EMBL" id="RCWN01000001">
    <property type="protein sequence ID" value="RLQ87149.1"/>
    <property type="molecule type" value="Genomic_DNA"/>
</dbReference>
<evidence type="ECO:0000256" key="1">
    <source>
        <dbReference type="ARBA" id="ARBA00004533"/>
    </source>
</evidence>
<dbReference type="RefSeq" id="WP_121644117.1">
    <property type="nucleotide sequence ID" value="NZ_RCWN01000001.1"/>
</dbReference>
<comment type="subunit">
    <text evidence="4">Component of the cbb3-type cytochrome c oxidase at least composed of FixN, FixO, FixQ and FixP.</text>
</comment>
<feature type="binding site" description="covalent" evidence="23">
    <location>
        <position position="224"/>
    </location>
    <ligand>
        <name>heme c</name>
        <dbReference type="ChEBI" id="CHEBI:61717"/>
        <label>2</label>
    </ligand>
</feature>
<keyword evidence="5 21" id="KW-0813">Transport</keyword>
<dbReference type="GO" id="GO:0016491">
    <property type="term" value="F:oxidoreductase activity"/>
    <property type="evidence" value="ECO:0007669"/>
    <property type="project" value="UniProtKB-KW"/>
</dbReference>
<dbReference type="Pfam" id="PF14715">
    <property type="entry name" value="FixP_N"/>
    <property type="match status" value="1"/>
</dbReference>
<evidence type="ECO:0000256" key="7">
    <source>
        <dbReference type="ARBA" id="ARBA00022519"/>
    </source>
</evidence>
<dbReference type="Proteomes" id="UP000281094">
    <property type="component" value="Unassembled WGS sequence"/>
</dbReference>
<dbReference type="SUPFAM" id="SSF46626">
    <property type="entry name" value="Cytochrome c"/>
    <property type="match status" value="2"/>
</dbReference>
<dbReference type="GO" id="GO:0005506">
    <property type="term" value="F:iron ion binding"/>
    <property type="evidence" value="ECO:0007669"/>
    <property type="project" value="InterPro"/>
</dbReference>
<evidence type="ECO:0000256" key="5">
    <source>
        <dbReference type="ARBA" id="ARBA00022448"/>
    </source>
</evidence>
<dbReference type="PIRSF" id="PIRSF000006">
    <property type="entry name" value="Cbb3-Cox_fixP"/>
    <property type="match status" value="1"/>
</dbReference>
<feature type="transmembrane region" description="Helical" evidence="25">
    <location>
        <begin position="39"/>
        <end position="61"/>
    </location>
</feature>
<evidence type="ECO:0000256" key="12">
    <source>
        <dbReference type="ARBA" id="ARBA00022737"/>
    </source>
</evidence>
<keyword evidence="10 25" id="KW-0812">Transmembrane</keyword>
<evidence type="ECO:0000256" key="22">
    <source>
        <dbReference type="PIRSR" id="PIRSR000006-1"/>
    </source>
</evidence>
<dbReference type="GO" id="GO:1902600">
    <property type="term" value="P:proton transmembrane transport"/>
    <property type="evidence" value="ECO:0007669"/>
    <property type="project" value="UniProtKB-KW"/>
</dbReference>
<evidence type="ECO:0000313" key="28">
    <source>
        <dbReference type="Proteomes" id="UP000281094"/>
    </source>
</evidence>
<evidence type="ECO:0000256" key="9">
    <source>
        <dbReference type="ARBA" id="ARBA00022660"/>
    </source>
</evidence>
<accession>A0A3L7J9J6</accession>
<evidence type="ECO:0000256" key="10">
    <source>
        <dbReference type="ARBA" id="ARBA00022692"/>
    </source>
</evidence>
<keyword evidence="16 21" id="KW-0560">Oxidoreductase</keyword>
<dbReference type="PANTHER" id="PTHR33751">
    <property type="entry name" value="CBB3-TYPE CYTOCHROME C OXIDASE SUBUNIT FIXP"/>
    <property type="match status" value="1"/>
</dbReference>
<keyword evidence="6 21" id="KW-1003">Cell membrane</keyword>
<evidence type="ECO:0000256" key="20">
    <source>
        <dbReference type="ARBA" id="ARBA00025525"/>
    </source>
</evidence>
<sequence length="295" mass="32446">MSTENRDHHGREIDEVSGTETTGHEWDGIKELNTPMPRWWLWTFYGTIVFAIIYTILYPAWPLVNSATEGVLGWSSREQLSVAMEAQNDANADRLAAIADRSVEEIAGDEQLRPFAISAGRAAFKVNCVQCHGSGAEGGEGYPNLNDDVWLWGGTLDAIHTTLQHGIRYEQDDDTRISDMPAFGDGILENEDIRDVAWYVRKLSGQESDEEGAERGETIFTDNCAVCHGEQGEGMDDLGAPALNDSIWLYGGSQEEIMAQIRAPKQGVMPAWGNRLGDVTVKQLAVYVHSLGGGE</sequence>
<dbReference type="InterPro" id="IPR032858">
    <property type="entry name" value="CcoP_N"/>
</dbReference>
<keyword evidence="19 21" id="KW-0472">Membrane</keyword>
<organism evidence="27 28">
    <name type="scientific">Notoacmeibacter ruber</name>
    <dbReference type="NCBI Taxonomy" id="2670375"/>
    <lineage>
        <taxon>Bacteria</taxon>
        <taxon>Pseudomonadati</taxon>
        <taxon>Pseudomonadota</taxon>
        <taxon>Alphaproteobacteria</taxon>
        <taxon>Hyphomicrobiales</taxon>
        <taxon>Notoacmeibacteraceae</taxon>
        <taxon>Notoacmeibacter</taxon>
    </lineage>
</organism>
<feature type="binding site" description="axial binding residue" evidence="22">
    <location>
        <position position="180"/>
    </location>
    <ligand>
        <name>heme c</name>
        <dbReference type="ChEBI" id="CHEBI:61717"/>
        <label>2</label>
    </ligand>
    <ligandPart>
        <name>Fe</name>
        <dbReference type="ChEBI" id="CHEBI:18248"/>
    </ligandPart>
</feature>
<feature type="compositionally biased region" description="Basic and acidic residues" evidence="24">
    <location>
        <begin position="1"/>
        <end position="14"/>
    </location>
</feature>
<dbReference type="Gene3D" id="6.10.280.130">
    <property type="match status" value="1"/>
</dbReference>
<feature type="binding site" description="axial binding residue" evidence="22">
    <location>
        <position position="132"/>
    </location>
    <ligand>
        <name>heme c</name>
        <dbReference type="ChEBI" id="CHEBI:61717"/>
        <label>1</label>
    </ligand>
    <ligandPart>
        <name>Fe</name>
        <dbReference type="ChEBI" id="CHEBI:18248"/>
    </ligandPart>
</feature>
<dbReference type="PROSITE" id="PS51007">
    <property type="entry name" value="CYTC"/>
    <property type="match status" value="2"/>
</dbReference>
<keyword evidence="12" id="KW-0677">Repeat</keyword>
<dbReference type="AlphaFoldDB" id="A0A3L7J9J6"/>
<dbReference type="InterPro" id="IPR036909">
    <property type="entry name" value="Cyt_c-like_dom_sf"/>
</dbReference>
<gene>
    <name evidence="27" type="primary">ccoP</name>
    <name evidence="27" type="ORF">D8780_01880</name>
</gene>
<feature type="region of interest" description="Disordered" evidence="24">
    <location>
        <begin position="1"/>
        <end position="26"/>
    </location>
</feature>
<name>A0A3L7J9J6_9HYPH</name>
<evidence type="ECO:0000256" key="21">
    <source>
        <dbReference type="PIRNR" id="PIRNR000006"/>
    </source>
</evidence>
<evidence type="ECO:0000256" key="14">
    <source>
        <dbReference type="ARBA" id="ARBA00022982"/>
    </source>
</evidence>
<feature type="binding site" description="axial binding residue" evidence="22">
    <location>
        <position position="269"/>
    </location>
    <ligand>
        <name>heme c</name>
        <dbReference type="ChEBI" id="CHEBI:61717"/>
        <label>1</label>
    </ligand>
    <ligandPart>
        <name>Fe</name>
        <dbReference type="ChEBI" id="CHEBI:18248"/>
    </ligandPart>
</feature>
<evidence type="ECO:0000256" key="8">
    <source>
        <dbReference type="ARBA" id="ARBA00022617"/>
    </source>
</evidence>
<dbReference type="GO" id="GO:0009055">
    <property type="term" value="F:electron transfer activity"/>
    <property type="evidence" value="ECO:0007669"/>
    <property type="project" value="InterPro"/>
</dbReference>
<dbReference type="Gene3D" id="1.10.760.10">
    <property type="entry name" value="Cytochrome c-like domain"/>
    <property type="match status" value="2"/>
</dbReference>
<dbReference type="InterPro" id="IPR038414">
    <property type="entry name" value="CcoP_N_sf"/>
</dbReference>
<evidence type="ECO:0000256" key="2">
    <source>
        <dbReference type="ARBA" id="ARBA00004673"/>
    </source>
</evidence>
<feature type="binding site" description="covalent" evidence="23">
    <location>
        <position position="131"/>
    </location>
    <ligand>
        <name>heme c</name>
        <dbReference type="ChEBI" id="CHEBI:61717"/>
        <label>1</label>
    </ligand>
</feature>
<dbReference type="GO" id="GO:0020037">
    <property type="term" value="F:heme binding"/>
    <property type="evidence" value="ECO:0007669"/>
    <property type="project" value="InterPro"/>
</dbReference>
<dbReference type="GO" id="GO:0006119">
    <property type="term" value="P:oxidative phosphorylation"/>
    <property type="evidence" value="ECO:0007669"/>
    <property type="project" value="UniProtKB-UniPathway"/>
</dbReference>
<dbReference type="NCBIfam" id="TIGR00782">
    <property type="entry name" value="ccoP"/>
    <property type="match status" value="1"/>
</dbReference>
<feature type="binding site" description="covalent" evidence="23">
    <location>
        <position position="128"/>
    </location>
    <ligand>
        <name>heme c</name>
        <dbReference type="ChEBI" id="CHEBI:61717"/>
        <label>1</label>
    </ligand>
</feature>
<comment type="function">
    <text evidence="20">C-type cytochrome. Part of the cbb3-type cytochrome c oxidase complex. FixP subunit is required for transferring electrons from donor cytochrome c via its heme groups to FixO subunit. From there, electrons are shuttled to the catalytic binuclear center of FixN subunit where oxygen reduction takes place. The complex also functions as a proton pump.</text>
</comment>
<keyword evidence="15 25" id="KW-1133">Transmembrane helix</keyword>
<dbReference type="InterPro" id="IPR008168">
    <property type="entry name" value="Cyt_C_IC"/>
</dbReference>
<evidence type="ECO:0000256" key="13">
    <source>
        <dbReference type="ARBA" id="ARBA00022781"/>
    </source>
</evidence>
<evidence type="ECO:0000256" key="6">
    <source>
        <dbReference type="ARBA" id="ARBA00022475"/>
    </source>
</evidence>
<dbReference type="PRINTS" id="PR00605">
    <property type="entry name" value="CYTCHROMECIC"/>
</dbReference>
<reference evidence="27 28" key="1">
    <citation type="submission" date="2018-10" db="EMBL/GenBank/DDBJ databases">
        <title>Notoacmeibacter sp. M2BS9Y-3-1, whole genome shotgun sequence.</title>
        <authorList>
            <person name="Tuo L."/>
        </authorList>
    </citation>
    <scope>NUCLEOTIDE SEQUENCE [LARGE SCALE GENOMIC DNA]</scope>
    <source>
        <strain evidence="27 28">M2BS9Y-3-1</strain>
    </source>
</reference>
<evidence type="ECO:0000256" key="3">
    <source>
        <dbReference type="ARBA" id="ARBA00006113"/>
    </source>
</evidence>
<evidence type="ECO:0000256" key="15">
    <source>
        <dbReference type="ARBA" id="ARBA00022989"/>
    </source>
</evidence>
<keyword evidence="28" id="KW-1185">Reference proteome</keyword>
<keyword evidence="14 21" id="KW-0249">Electron transport</keyword>
<dbReference type="InterPro" id="IPR009056">
    <property type="entry name" value="Cyt_c-like_dom"/>
</dbReference>
<evidence type="ECO:0000256" key="4">
    <source>
        <dbReference type="ARBA" id="ARBA00011203"/>
    </source>
</evidence>
<dbReference type="InterPro" id="IPR004678">
    <property type="entry name" value="Cyt_c_oxidase_cbb3_su3"/>
</dbReference>
<protein>
    <recommendedName>
        <fullName evidence="21">Cbb3-type cytochrome c oxidase subunit</fullName>
    </recommendedName>
</protein>
<evidence type="ECO:0000259" key="26">
    <source>
        <dbReference type="PROSITE" id="PS51007"/>
    </source>
</evidence>
<evidence type="ECO:0000313" key="27">
    <source>
        <dbReference type="EMBL" id="RLQ87149.1"/>
    </source>
</evidence>
<dbReference type="PANTHER" id="PTHR33751:SF1">
    <property type="entry name" value="CBB3-TYPE CYTOCHROME C OXIDASE SUBUNIT FIXP"/>
    <property type="match status" value="1"/>
</dbReference>
<evidence type="ECO:0000256" key="19">
    <source>
        <dbReference type="ARBA" id="ARBA00023136"/>
    </source>
</evidence>
<keyword evidence="18 21" id="KW-0406">Ion transport</keyword>
<evidence type="ECO:0000256" key="23">
    <source>
        <dbReference type="PIRSR" id="PIRSR000006-2"/>
    </source>
</evidence>
<feature type="domain" description="Cytochrome c" evidence="26">
    <location>
        <begin position="115"/>
        <end position="204"/>
    </location>
</feature>
<keyword evidence="7 21" id="KW-0997">Cell inner membrane</keyword>
<evidence type="ECO:0000256" key="11">
    <source>
        <dbReference type="ARBA" id="ARBA00022723"/>
    </source>
</evidence>
<feature type="binding site" description="covalent" evidence="23">
    <location>
        <position position="227"/>
    </location>
    <ligand>
        <name>heme c</name>
        <dbReference type="ChEBI" id="CHEBI:61717"/>
        <label>2</label>
    </ligand>
</feature>
<proteinExistence type="inferred from homology"/>
<dbReference type="GO" id="GO:0005886">
    <property type="term" value="C:plasma membrane"/>
    <property type="evidence" value="ECO:0007669"/>
    <property type="project" value="UniProtKB-SubCell"/>
</dbReference>
<feature type="domain" description="Cytochrome c" evidence="26">
    <location>
        <begin position="211"/>
        <end position="292"/>
    </location>
</feature>
<evidence type="ECO:0000256" key="18">
    <source>
        <dbReference type="ARBA" id="ARBA00023065"/>
    </source>
</evidence>
<evidence type="ECO:0000256" key="17">
    <source>
        <dbReference type="ARBA" id="ARBA00023004"/>
    </source>
</evidence>
<comment type="caution">
    <text evidence="27">The sequence shown here is derived from an EMBL/GenBank/DDBJ whole genome shotgun (WGS) entry which is preliminary data.</text>
</comment>
<dbReference type="UniPathway" id="UPA00705"/>
<keyword evidence="8 21" id="KW-0349">Heme</keyword>